<reference evidence="2 3" key="1">
    <citation type="submission" date="2020-05" db="EMBL/GenBank/DDBJ databases">
        <title>Complete genome sequence of of a novel Thermoleptolyngbya strain isolated from hot springs of Ganzi, Sichuan China.</title>
        <authorList>
            <person name="Tang J."/>
            <person name="Daroch M."/>
            <person name="Li L."/>
            <person name="Waleron K."/>
            <person name="Waleron M."/>
            <person name="Waleron M."/>
        </authorList>
    </citation>
    <scope>NUCLEOTIDE SEQUENCE [LARGE SCALE GENOMIC DNA]</scope>
    <source>
        <strain evidence="2 3">PKUAC-SCTA183</strain>
    </source>
</reference>
<proteinExistence type="predicted"/>
<keyword evidence="1" id="KW-1133">Transmembrane helix</keyword>
<dbReference type="AlphaFoldDB" id="A0A6M8BEF7"/>
<name>A0A6M8BEF7_9CYAN</name>
<dbReference type="KEGG" id="theu:HPC62_11200"/>
<feature type="transmembrane region" description="Helical" evidence="1">
    <location>
        <begin position="41"/>
        <end position="61"/>
    </location>
</feature>
<dbReference type="EMBL" id="CP053661">
    <property type="protein sequence ID" value="QKD82670.1"/>
    <property type="molecule type" value="Genomic_DNA"/>
</dbReference>
<dbReference type="RefSeq" id="WP_172355675.1">
    <property type="nucleotide sequence ID" value="NZ_CP053661.1"/>
</dbReference>
<gene>
    <name evidence="2" type="ORF">HPC62_11200</name>
</gene>
<keyword evidence="1" id="KW-0472">Membrane</keyword>
<organism evidence="2 3">
    <name type="scientific">Thermoleptolyngbya sichuanensis A183</name>
    <dbReference type="NCBI Taxonomy" id="2737172"/>
    <lineage>
        <taxon>Bacteria</taxon>
        <taxon>Bacillati</taxon>
        <taxon>Cyanobacteriota</taxon>
        <taxon>Cyanophyceae</taxon>
        <taxon>Oculatellales</taxon>
        <taxon>Oculatellaceae</taxon>
        <taxon>Thermoleptolyngbya</taxon>
        <taxon>Thermoleptolyngbya sichuanensis</taxon>
    </lineage>
</organism>
<evidence type="ECO:0000313" key="2">
    <source>
        <dbReference type="EMBL" id="QKD82670.1"/>
    </source>
</evidence>
<accession>A0A6M8BEF7</accession>
<keyword evidence="1" id="KW-0812">Transmembrane</keyword>
<keyword evidence="3" id="KW-1185">Reference proteome</keyword>
<protein>
    <submittedName>
        <fullName evidence="2">Uncharacterized protein</fullName>
    </submittedName>
</protein>
<sequence length="276" mass="30680">MYQYEFETLDRELESEFESAMLGESDRAYEYEYESEEFLPLLAPILKAAAPMAIQAIGGLFRRRRRRGQREFEMEYETPLNEFELEGEYEGDPFIGNLLRGLGSAFGGDGEFEYEFEQHPEALPEFETAPASEYEVMAEHLAHMAANSQSEAEAEAFIGALIPMVARGLSAAAPVISRVVPQVIRPLAQAGRALLQNPQTRPLVRTFPTIARSSMATLAQRVAKGQPVNARVAARTVAGNVAQVLGNPRRASAVMKRSRQIHSRQCTCGARKRARV</sequence>
<evidence type="ECO:0000256" key="1">
    <source>
        <dbReference type="SAM" id="Phobius"/>
    </source>
</evidence>
<dbReference type="Proteomes" id="UP000505210">
    <property type="component" value="Chromosome"/>
</dbReference>
<evidence type="ECO:0000313" key="3">
    <source>
        <dbReference type="Proteomes" id="UP000505210"/>
    </source>
</evidence>